<evidence type="ECO:0000313" key="3">
    <source>
        <dbReference type="Proteomes" id="UP000640052"/>
    </source>
</evidence>
<dbReference type="Proteomes" id="UP000640052">
    <property type="component" value="Unassembled WGS sequence"/>
</dbReference>
<dbReference type="AlphaFoldDB" id="A0A919QDI9"/>
<evidence type="ECO:0000256" key="1">
    <source>
        <dbReference type="SAM" id="SignalP"/>
    </source>
</evidence>
<comment type="caution">
    <text evidence="2">The sequence shown here is derived from an EMBL/GenBank/DDBJ whole genome shotgun (WGS) entry which is preliminary data.</text>
</comment>
<keyword evidence="1" id="KW-0732">Signal</keyword>
<feature type="signal peptide" evidence="1">
    <location>
        <begin position="1"/>
        <end position="19"/>
    </location>
</feature>
<proteinExistence type="predicted"/>
<feature type="chain" id="PRO_5037249027" evidence="1">
    <location>
        <begin position="20"/>
        <end position="163"/>
    </location>
</feature>
<reference evidence="2" key="1">
    <citation type="submission" date="2021-01" db="EMBL/GenBank/DDBJ databases">
        <title>Whole genome shotgun sequence of Acrocarpospora phusangensis NBRC 108782.</title>
        <authorList>
            <person name="Komaki H."/>
            <person name="Tamura T."/>
        </authorList>
    </citation>
    <scope>NUCLEOTIDE SEQUENCE</scope>
    <source>
        <strain evidence="2">NBRC 108782</strain>
    </source>
</reference>
<name>A0A919QDI9_9ACTN</name>
<protein>
    <submittedName>
        <fullName evidence="2">Uncharacterized protein</fullName>
    </submittedName>
</protein>
<evidence type="ECO:0000313" key="2">
    <source>
        <dbReference type="EMBL" id="GIH26962.1"/>
    </source>
</evidence>
<gene>
    <name evidence="2" type="ORF">Aph01nite_52720</name>
</gene>
<sequence length="163" mass="17872">MVIGRLVLVAALGSVLAVAASGGGGLLDGFAIRHVPVRAGEEVSDFRYEWEDVRFVSRVWETSRENVTQVNLKVAILRGPRLTSLAALREFLAAYHEQDPTTWPLNHFQNGRYHGYINDSEAFWLTTPGVAVTIRTPSSALTPSDLRTTALSIQPVVLPPTHP</sequence>
<accession>A0A919QDI9</accession>
<dbReference type="RefSeq" id="WP_204043626.1">
    <property type="nucleotide sequence ID" value="NZ_BOOA01000047.1"/>
</dbReference>
<keyword evidence="3" id="KW-1185">Reference proteome</keyword>
<organism evidence="2 3">
    <name type="scientific">Acrocarpospora phusangensis</name>
    <dbReference type="NCBI Taxonomy" id="1070424"/>
    <lineage>
        <taxon>Bacteria</taxon>
        <taxon>Bacillati</taxon>
        <taxon>Actinomycetota</taxon>
        <taxon>Actinomycetes</taxon>
        <taxon>Streptosporangiales</taxon>
        <taxon>Streptosporangiaceae</taxon>
        <taxon>Acrocarpospora</taxon>
    </lineage>
</organism>
<dbReference type="EMBL" id="BOOA01000047">
    <property type="protein sequence ID" value="GIH26962.1"/>
    <property type="molecule type" value="Genomic_DNA"/>
</dbReference>